<dbReference type="Pfam" id="PF13499">
    <property type="entry name" value="EF-hand_7"/>
    <property type="match status" value="2"/>
</dbReference>
<evidence type="ECO:0000256" key="1">
    <source>
        <dbReference type="ARBA" id="ARBA00022737"/>
    </source>
</evidence>
<evidence type="ECO:0000313" key="4">
    <source>
        <dbReference type="EMBL" id="KIO32666.1"/>
    </source>
</evidence>
<gene>
    <name evidence="4" type="ORF">M407DRAFT_241347</name>
</gene>
<evidence type="ECO:0000313" key="5">
    <source>
        <dbReference type="Proteomes" id="UP000054248"/>
    </source>
</evidence>
<dbReference type="PROSITE" id="PS50222">
    <property type="entry name" value="EF_HAND_2"/>
    <property type="match status" value="4"/>
</dbReference>
<dbReference type="SMART" id="SM00054">
    <property type="entry name" value="EFh"/>
    <property type="match status" value="3"/>
</dbReference>
<dbReference type="SUPFAM" id="SSF47473">
    <property type="entry name" value="EF-hand"/>
    <property type="match status" value="1"/>
</dbReference>
<proteinExistence type="predicted"/>
<feature type="non-terminal residue" evidence="4">
    <location>
        <position position="115"/>
    </location>
</feature>
<feature type="domain" description="EF-hand" evidence="3">
    <location>
        <begin position="1"/>
        <end position="20"/>
    </location>
</feature>
<keyword evidence="5" id="KW-1185">Reference proteome</keyword>
<dbReference type="InterPro" id="IPR050145">
    <property type="entry name" value="Centrin_CML-like"/>
</dbReference>
<keyword evidence="2" id="KW-0106">Calcium</keyword>
<dbReference type="InterPro" id="IPR018247">
    <property type="entry name" value="EF_Hand_1_Ca_BS"/>
</dbReference>
<dbReference type="Proteomes" id="UP000054248">
    <property type="component" value="Unassembled WGS sequence"/>
</dbReference>
<evidence type="ECO:0000259" key="3">
    <source>
        <dbReference type="PROSITE" id="PS50222"/>
    </source>
</evidence>
<evidence type="ECO:0000256" key="2">
    <source>
        <dbReference type="ARBA" id="ARBA00022837"/>
    </source>
</evidence>
<dbReference type="EMBL" id="KN822953">
    <property type="protein sequence ID" value="KIO32666.1"/>
    <property type="molecule type" value="Genomic_DNA"/>
</dbReference>
<dbReference type="InterPro" id="IPR011992">
    <property type="entry name" value="EF-hand-dom_pair"/>
</dbReference>
<feature type="domain" description="EF-hand" evidence="3">
    <location>
        <begin position="21"/>
        <end position="55"/>
    </location>
</feature>
<reference evidence="4 5" key="1">
    <citation type="submission" date="2014-04" db="EMBL/GenBank/DDBJ databases">
        <authorList>
            <consortium name="DOE Joint Genome Institute"/>
            <person name="Kuo A."/>
            <person name="Girlanda M."/>
            <person name="Perotto S."/>
            <person name="Kohler A."/>
            <person name="Nagy L.G."/>
            <person name="Floudas D."/>
            <person name="Copeland A."/>
            <person name="Barry K.W."/>
            <person name="Cichocki N."/>
            <person name="Veneault-Fourrey C."/>
            <person name="LaButti K."/>
            <person name="Lindquist E.A."/>
            <person name="Lipzen A."/>
            <person name="Lundell T."/>
            <person name="Morin E."/>
            <person name="Murat C."/>
            <person name="Sun H."/>
            <person name="Tunlid A."/>
            <person name="Henrissat B."/>
            <person name="Grigoriev I.V."/>
            <person name="Hibbett D.S."/>
            <person name="Martin F."/>
            <person name="Nordberg H.P."/>
            <person name="Cantor M.N."/>
            <person name="Hua S.X."/>
        </authorList>
    </citation>
    <scope>NUCLEOTIDE SEQUENCE [LARGE SCALE GENOMIC DNA]</scope>
    <source>
        <strain evidence="4 5">MUT 4182</strain>
    </source>
</reference>
<feature type="domain" description="EF-hand" evidence="3">
    <location>
        <begin position="56"/>
        <end position="91"/>
    </location>
</feature>
<feature type="domain" description="EF-hand" evidence="3">
    <location>
        <begin position="92"/>
        <end position="115"/>
    </location>
</feature>
<name>A0A0C3QTT3_9AGAM</name>
<dbReference type="STRING" id="1051891.A0A0C3QTT3"/>
<dbReference type="InterPro" id="IPR002048">
    <property type="entry name" value="EF_hand_dom"/>
</dbReference>
<dbReference type="OrthoDB" id="26525at2759"/>
<sequence>GDGTINIRELGTTMGSLGHHLTESELRDMIKKADFDGTAAIDFPEFLTMMANISGVGEDPVKEVFKKFDADGNGHINADELGKAMKELGENVSEDELAEMIREADADGDGLINYE</sequence>
<dbReference type="HOGENOM" id="CLU_061288_22_1_1"/>
<feature type="non-terminal residue" evidence="4">
    <location>
        <position position="1"/>
    </location>
</feature>
<dbReference type="GO" id="GO:0005509">
    <property type="term" value="F:calcium ion binding"/>
    <property type="evidence" value="ECO:0007669"/>
    <property type="project" value="InterPro"/>
</dbReference>
<dbReference type="Gene3D" id="1.10.238.10">
    <property type="entry name" value="EF-hand"/>
    <property type="match status" value="2"/>
</dbReference>
<accession>A0A0C3QTT3</accession>
<dbReference type="AlphaFoldDB" id="A0A0C3QTT3"/>
<protein>
    <recommendedName>
        <fullName evidence="3">EF-hand domain-containing protein</fullName>
    </recommendedName>
</protein>
<dbReference type="PANTHER" id="PTHR23050">
    <property type="entry name" value="CALCIUM BINDING PROTEIN"/>
    <property type="match status" value="1"/>
</dbReference>
<organism evidence="4 5">
    <name type="scientific">Tulasnella calospora MUT 4182</name>
    <dbReference type="NCBI Taxonomy" id="1051891"/>
    <lineage>
        <taxon>Eukaryota</taxon>
        <taxon>Fungi</taxon>
        <taxon>Dikarya</taxon>
        <taxon>Basidiomycota</taxon>
        <taxon>Agaricomycotina</taxon>
        <taxon>Agaricomycetes</taxon>
        <taxon>Cantharellales</taxon>
        <taxon>Tulasnellaceae</taxon>
        <taxon>Tulasnella</taxon>
    </lineage>
</organism>
<dbReference type="FunFam" id="1.10.238.10:FF:000001">
    <property type="entry name" value="Calmodulin 1"/>
    <property type="match status" value="1"/>
</dbReference>
<dbReference type="CDD" id="cd00051">
    <property type="entry name" value="EFh"/>
    <property type="match status" value="1"/>
</dbReference>
<reference evidence="5" key="2">
    <citation type="submission" date="2015-01" db="EMBL/GenBank/DDBJ databases">
        <title>Evolutionary Origins and Diversification of the Mycorrhizal Mutualists.</title>
        <authorList>
            <consortium name="DOE Joint Genome Institute"/>
            <consortium name="Mycorrhizal Genomics Consortium"/>
            <person name="Kohler A."/>
            <person name="Kuo A."/>
            <person name="Nagy L.G."/>
            <person name="Floudas D."/>
            <person name="Copeland A."/>
            <person name="Barry K.W."/>
            <person name="Cichocki N."/>
            <person name="Veneault-Fourrey C."/>
            <person name="LaButti K."/>
            <person name="Lindquist E.A."/>
            <person name="Lipzen A."/>
            <person name="Lundell T."/>
            <person name="Morin E."/>
            <person name="Murat C."/>
            <person name="Riley R."/>
            <person name="Ohm R."/>
            <person name="Sun H."/>
            <person name="Tunlid A."/>
            <person name="Henrissat B."/>
            <person name="Grigoriev I.V."/>
            <person name="Hibbett D.S."/>
            <person name="Martin F."/>
        </authorList>
    </citation>
    <scope>NUCLEOTIDE SEQUENCE [LARGE SCALE GENOMIC DNA]</scope>
    <source>
        <strain evidence="5">MUT 4182</strain>
    </source>
</reference>
<dbReference type="PROSITE" id="PS00018">
    <property type="entry name" value="EF_HAND_1"/>
    <property type="match status" value="1"/>
</dbReference>
<keyword evidence="1" id="KW-0677">Repeat</keyword>